<feature type="region of interest" description="Disordered" evidence="5">
    <location>
        <begin position="491"/>
        <end position="558"/>
    </location>
</feature>
<organism evidence="6 7">
    <name type="scientific">Ladona fulva</name>
    <name type="common">Scarce chaser dragonfly</name>
    <name type="synonym">Libellula fulva</name>
    <dbReference type="NCBI Taxonomy" id="123851"/>
    <lineage>
        <taxon>Eukaryota</taxon>
        <taxon>Metazoa</taxon>
        <taxon>Ecdysozoa</taxon>
        <taxon>Arthropoda</taxon>
        <taxon>Hexapoda</taxon>
        <taxon>Insecta</taxon>
        <taxon>Pterygota</taxon>
        <taxon>Palaeoptera</taxon>
        <taxon>Odonata</taxon>
        <taxon>Epiprocta</taxon>
        <taxon>Anisoptera</taxon>
        <taxon>Libelluloidea</taxon>
        <taxon>Libellulidae</taxon>
        <taxon>Ladona</taxon>
    </lineage>
</organism>
<proteinExistence type="predicted"/>
<dbReference type="InterPro" id="IPR044285">
    <property type="entry name" value="PWP1"/>
</dbReference>
<feature type="repeat" description="WD" evidence="4">
    <location>
        <begin position="380"/>
        <end position="414"/>
    </location>
</feature>
<evidence type="ECO:0000256" key="1">
    <source>
        <dbReference type="ARBA" id="ARBA00022553"/>
    </source>
</evidence>
<feature type="compositionally biased region" description="Acidic residues" evidence="5">
    <location>
        <begin position="103"/>
        <end position="120"/>
    </location>
</feature>
<feature type="compositionally biased region" description="Low complexity" evidence="5">
    <location>
        <begin position="494"/>
        <end position="516"/>
    </location>
</feature>
<dbReference type="InterPro" id="IPR001680">
    <property type="entry name" value="WD40_rpt"/>
</dbReference>
<dbReference type="PROSITE" id="PS00678">
    <property type="entry name" value="WD_REPEATS_1"/>
    <property type="match status" value="2"/>
</dbReference>
<reference evidence="6" key="2">
    <citation type="submission" date="2017-10" db="EMBL/GenBank/DDBJ databases">
        <title>Ladona fulva Genome sequencing and assembly.</title>
        <authorList>
            <person name="Murali S."/>
            <person name="Richards S."/>
            <person name="Bandaranaike D."/>
            <person name="Bellair M."/>
            <person name="Blankenburg K."/>
            <person name="Chao H."/>
            <person name="Dinh H."/>
            <person name="Doddapaneni H."/>
            <person name="Dugan-Rocha S."/>
            <person name="Elkadiri S."/>
            <person name="Gnanaolivu R."/>
            <person name="Hernandez B."/>
            <person name="Skinner E."/>
            <person name="Javaid M."/>
            <person name="Lee S."/>
            <person name="Li M."/>
            <person name="Ming W."/>
            <person name="Munidasa M."/>
            <person name="Muniz J."/>
            <person name="Nguyen L."/>
            <person name="Hughes D."/>
            <person name="Osuji N."/>
            <person name="Pu L.-L."/>
            <person name="Puazo M."/>
            <person name="Qu C."/>
            <person name="Quiroz J."/>
            <person name="Raj R."/>
            <person name="Weissenberger G."/>
            <person name="Xin Y."/>
            <person name="Zou X."/>
            <person name="Han Y."/>
            <person name="Worley K."/>
            <person name="Muzny D."/>
            <person name="Gibbs R."/>
        </authorList>
    </citation>
    <scope>NUCLEOTIDE SEQUENCE</scope>
    <source>
        <strain evidence="6">Sampled in the wild</strain>
    </source>
</reference>
<evidence type="ECO:0000256" key="5">
    <source>
        <dbReference type="SAM" id="MobiDB-lite"/>
    </source>
</evidence>
<keyword evidence="7" id="KW-1185">Reference proteome</keyword>
<evidence type="ECO:0000256" key="2">
    <source>
        <dbReference type="ARBA" id="ARBA00022574"/>
    </source>
</evidence>
<dbReference type="PANTHER" id="PTHR14091">
    <property type="entry name" value="PERIODIC TRYPTOPHAN PROTEIN 1"/>
    <property type="match status" value="1"/>
</dbReference>
<gene>
    <name evidence="6" type="ORF">J437_LFUL012511</name>
</gene>
<dbReference type="Proteomes" id="UP000792457">
    <property type="component" value="Unassembled WGS sequence"/>
</dbReference>
<dbReference type="GO" id="GO:0005634">
    <property type="term" value="C:nucleus"/>
    <property type="evidence" value="ECO:0007669"/>
    <property type="project" value="TreeGrafter"/>
</dbReference>
<name>A0A8K0NVU5_LADFU</name>
<dbReference type="PROSITE" id="PS50082">
    <property type="entry name" value="WD_REPEATS_2"/>
    <property type="match status" value="2"/>
</dbReference>
<dbReference type="InterPro" id="IPR020472">
    <property type="entry name" value="WD40_PAC1"/>
</dbReference>
<keyword evidence="2 4" id="KW-0853">WD repeat</keyword>
<dbReference type="PRINTS" id="PR00320">
    <property type="entry name" value="GPROTEINBRPT"/>
</dbReference>
<keyword evidence="1" id="KW-0597">Phosphoprotein</keyword>
<sequence length="558" mass="62501">MGGIDIHVLCKIILKMNFIPCVTWIPKGVARNVPFKVQLTERELEKLIRRTTEELSDEDLHDMGADLLDHDEATLQRAKQELEKVGIKCKLEDEVDDKSSHEESDDEEQEESKEESEESGAEAKKENSDDDDDDDLSEYDFDKYDEEEGNSDAVLGLANLTVHASNSADPYVTLKDDDDDSEKDNFQIKPTDNLLVVGHVDQDASLLEVHGNLVAIGSMYPVIDVWDMDIVDCLEPVCRLGKLAKPKKNRPGYGHQEAVMDLSWNKNFSHVMASGSVDKTAILWDLESSSVASTYSVFKDKVQSLSWHPLEAQTLLVGSADKKVRVFDCRSENSCIKWKLPGEIERVLWNHFDPFCYFASTDIGTVHYVDCRSTKPLWQLKAHDKEVTGLSLSYECPGMLVTASADRSVKVWDLMSPDGSGQSSGGPLFISEMEDFGIGVIHCAKFCPDSPFIMCAGGDNKSNGLRVWHAAENSAVRKRFFNRKLVKMEKVDNTSTSTTESTEESSTPASTSSMETMETDKAVNAMQSMSIRKKRMRLGRKGIGQHKLKRKTKSKHKH</sequence>
<feature type="region of interest" description="Disordered" evidence="5">
    <location>
        <begin position="93"/>
        <end position="139"/>
    </location>
</feature>
<dbReference type="GO" id="GO:0006364">
    <property type="term" value="P:rRNA processing"/>
    <property type="evidence" value="ECO:0007669"/>
    <property type="project" value="InterPro"/>
</dbReference>
<dbReference type="InterPro" id="IPR019775">
    <property type="entry name" value="WD40_repeat_CS"/>
</dbReference>
<feature type="compositionally biased region" description="Acidic residues" evidence="5">
    <location>
        <begin position="128"/>
        <end position="139"/>
    </location>
</feature>
<evidence type="ECO:0000256" key="4">
    <source>
        <dbReference type="PROSITE-ProRule" id="PRU00221"/>
    </source>
</evidence>
<dbReference type="PROSITE" id="PS50294">
    <property type="entry name" value="WD_REPEATS_REGION"/>
    <property type="match status" value="2"/>
</dbReference>
<feature type="compositionally biased region" description="Basic and acidic residues" evidence="5">
    <location>
        <begin position="93"/>
        <end position="102"/>
    </location>
</feature>
<dbReference type="InterPro" id="IPR015943">
    <property type="entry name" value="WD40/YVTN_repeat-like_dom_sf"/>
</dbReference>
<dbReference type="OrthoDB" id="270624at2759"/>
<accession>A0A8K0NVU5</accession>
<protein>
    <recommendedName>
        <fullName evidence="8">Periodic tryptophan protein 1 homolog</fullName>
    </recommendedName>
</protein>
<keyword evidence="3" id="KW-0677">Repeat</keyword>
<dbReference type="SUPFAM" id="SSF50978">
    <property type="entry name" value="WD40 repeat-like"/>
    <property type="match status" value="1"/>
</dbReference>
<dbReference type="SMART" id="SM00320">
    <property type="entry name" value="WD40"/>
    <property type="match status" value="4"/>
</dbReference>
<dbReference type="AlphaFoldDB" id="A0A8K0NVU5"/>
<dbReference type="PANTHER" id="PTHR14091:SF0">
    <property type="entry name" value="PERIODIC TRYPTOPHAN PROTEIN 1 HOMOLOG"/>
    <property type="match status" value="1"/>
</dbReference>
<dbReference type="Gene3D" id="2.130.10.10">
    <property type="entry name" value="YVTN repeat-like/Quinoprotein amine dehydrogenase"/>
    <property type="match status" value="1"/>
</dbReference>
<dbReference type="Pfam" id="PF00400">
    <property type="entry name" value="WD40"/>
    <property type="match status" value="3"/>
</dbReference>
<evidence type="ECO:0000313" key="6">
    <source>
        <dbReference type="EMBL" id="KAG8226415.1"/>
    </source>
</evidence>
<evidence type="ECO:0000256" key="3">
    <source>
        <dbReference type="ARBA" id="ARBA00022737"/>
    </source>
</evidence>
<reference evidence="6" key="1">
    <citation type="submission" date="2013-04" db="EMBL/GenBank/DDBJ databases">
        <authorList>
            <person name="Qu J."/>
            <person name="Murali S.C."/>
            <person name="Bandaranaike D."/>
            <person name="Bellair M."/>
            <person name="Blankenburg K."/>
            <person name="Chao H."/>
            <person name="Dinh H."/>
            <person name="Doddapaneni H."/>
            <person name="Downs B."/>
            <person name="Dugan-Rocha S."/>
            <person name="Elkadiri S."/>
            <person name="Gnanaolivu R.D."/>
            <person name="Hernandez B."/>
            <person name="Javaid M."/>
            <person name="Jayaseelan J.C."/>
            <person name="Lee S."/>
            <person name="Li M."/>
            <person name="Ming W."/>
            <person name="Munidasa M."/>
            <person name="Muniz J."/>
            <person name="Nguyen L."/>
            <person name="Ongeri F."/>
            <person name="Osuji N."/>
            <person name="Pu L.-L."/>
            <person name="Puazo M."/>
            <person name="Qu C."/>
            <person name="Quiroz J."/>
            <person name="Raj R."/>
            <person name="Weissenberger G."/>
            <person name="Xin Y."/>
            <person name="Zou X."/>
            <person name="Han Y."/>
            <person name="Richards S."/>
            <person name="Worley K."/>
            <person name="Muzny D."/>
            <person name="Gibbs R."/>
        </authorList>
    </citation>
    <scope>NUCLEOTIDE SEQUENCE</scope>
    <source>
        <strain evidence="6">Sampled in the wild</strain>
    </source>
</reference>
<dbReference type="InterPro" id="IPR036322">
    <property type="entry name" value="WD40_repeat_dom_sf"/>
</dbReference>
<evidence type="ECO:0008006" key="8">
    <source>
        <dbReference type="Google" id="ProtNLM"/>
    </source>
</evidence>
<feature type="compositionally biased region" description="Basic residues" evidence="5">
    <location>
        <begin position="531"/>
        <end position="558"/>
    </location>
</feature>
<feature type="repeat" description="WD" evidence="4">
    <location>
        <begin position="252"/>
        <end position="294"/>
    </location>
</feature>
<comment type="caution">
    <text evidence="6">The sequence shown here is derived from an EMBL/GenBank/DDBJ whole genome shotgun (WGS) entry which is preliminary data.</text>
</comment>
<dbReference type="EMBL" id="KZ308279">
    <property type="protein sequence ID" value="KAG8226415.1"/>
    <property type="molecule type" value="Genomic_DNA"/>
</dbReference>
<evidence type="ECO:0000313" key="7">
    <source>
        <dbReference type="Proteomes" id="UP000792457"/>
    </source>
</evidence>